<dbReference type="GO" id="GO:0005786">
    <property type="term" value="C:signal recognition particle, endoplasmic reticulum targeting"/>
    <property type="evidence" value="ECO:0007669"/>
    <property type="project" value="UniProtKB-KW"/>
</dbReference>
<evidence type="ECO:0000256" key="1">
    <source>
        <dbReference type="ARBA" id="ARBA00004496"/>
    </source>
</evidence>
<keyword evidence="7" id="KW-0539">Nucleus</keyword>
<dbReference type="CDD" id="cd15481">
    <property type="entry name" value="SRP68-RBD"/>
    <property type="match status" value="1"/>
</dbReference>
<comment type="subcellular location">
    <subcellularLocation>
        <location evidence="1">Cytoplasm</location>
    </subcellularLocation>
    <subcellularLocation>
        <location evidence="2">Nucleus</location>
        <location evidence="2">Nucleolus</location>
    </subcellularLocation>
</comment>
<comment type="similarity">
    <text evidence="3">Belongs to the SRP68 family.</text>
</comment>
<dbReference type="InterPro" id="IPR034652">
    <property type="entry name" value="SRP68-RBD"/>
</dbReference>
<dbReference type="InterPro" id="IPR026258">
    <property type="entry name" value="SRP68"/>
</dbReference>
<dbReference type="GO" id="GO:0008312">
    <property type="term" value="F:7S RNA binding"/>
    <property type="evidence" value="ECO:0007669"/>
    <property type="project" value="InterPro"/>
</dbReference>
<dbReference type="AlphaFoldDB" id="A0A511KJC6"/>
<dbReference type="Pfam" id="PF16969">
    <property type="entry name" value="SRP68"/>
    <property type="match status" value="1"/>
</dbReference>
<dbReference type="OrthoDB" id="10255118at2759"/>
<dbReference type="InterPro" id="IPR038253">
    <property type="entry name" value="SRP68_N_sf"/>
</dbReference>
<keyword evidence="6" id="KW-0733">Signal recognition particle</keyword>
<evidence type="ECO:0000313" key="11">
    <source>
        <dbReference type="Proteomes" id="UP000321518"/>
    </source>
</evidence>
<evidence type="ECO:0000256" key="9">
    <source>
        <dbReference type="ARBA" id="ARBA00029498"/>
    </source>
</evidence>
<keyword evidence="8" id="KW-0687">Ribonucleoprotein</keyword>
<dbReference type="GO" id="GO:0006614">
    <property type="term" value="P:SRP-dependent cotranslational protein targeting to membrane"/>
    <property type="evidence" value="ECO:0007669"/>
    <property type="project" value="InterPro"/>
</dbReference>
<dbReference type="PANTHER" id="PTHR12860">
    <property type="entry name" value="SIGNAL RECOGNITION PARTICLE 68 KDA PROTEIN"/>
    <property type="match status" value="1"/>
</dbReference>
<dbReference type="Proteomes" id="UP000321518">
    <property type="component" value="Unassembled WGS sequence"/>
</dbReference>
<dbReference type="Gene3D" id="1.10.3450.40">
    <property type="entry name" value="Signal recognition particle, SRP68 subunit, RNA-binding domain"/>
    <property type="match status" value="1"/>
</dbReference>
<evidence type="ECO:0000256" key="8">
    <source>
        <dbReference type="ARBA" id="ARBA00023274"/>
    </source>
</evidence>
<dbReference type="GO" id="GO:0030942">
    <property type="term" value="F:endoplasmic reticulum signal peptide binding"/>
    <property type="evidence" value="ECO:0007669"/>
    <property type="project" value="InterPro"/>
</dbReference>
<evidence type="ECO:0000256" key="2">
    <source>
        <dbReference type="ARBA" id="ARBA00004604"/>
    </source>
</evidence>
<dbReference type="PANTHER" id="PTHR12860:SF0">
    <property type="entry name" value="SIGNAL RECOGNITION PARTICLE SUBUNIT SRP68"/>
    <property type="match status" value="1"/>
</dbReference>
<evidence type="ECO:0000256" key="5">
    <source>
        <dbReference type="ARBA" id="ARBA00022884"/>
    </source>
</evidence>
<dbReference type="PIRSF" id="PIRSF038995">
    <property type="entry name" value="SRP68"/>
    <property type="match status" value="1"/>
</dbReference>
<evidence type="ECO:0000313" key="10">
    <source>
        <dbReference type="EMBL" id="GEM10459.1"/>
    </source>
</evidence>
<protein>
    <recommendedName>
        <fullName evidence="9">Signal recognition particle subunit SRP68</fullName>
    </recommendedName>
</protein>
<organism evidence="10 11">
    <name type="scientific">Rhodotorula toruloides</name>
    <name type="common">Yeast</name>
    <name type="synonym">Rhodosporidium toruloides</name>
    <dbReference type="NCBI Taxonomy" id="5286"/>
    <lineage>
        <taxon>Eukaryota</taxon>
        <taxon>Fungi</taxon>
        <taxon>Dikarya</taxon>
        <taxon>Basidiomycota</taxon>
        <taxon>Pucciniomycotina</taxon>
        <taxon>Microbotryomycetes</taxon>
        <taxon>Sporidiobolales</taxon>
        <taxon>Sporidiobolaceae</taxon>
        <taxon>Rhodotorula</taxon>
    </lineage>
</organism>
<sequence length="671" mass="73675">MASSDIQLDFPLLKLVSDARLTYGLRHQDFARYRSHCVAKVHYLRKSVGLAQTAGKSRKYQKKDVAADKVASDKHLQIVLFDTERCWAYSQQLKESLDDPAAPASTRHLLVKRLGKAVSLSKDLVALAQSPELSSRLSASNVAQIYAYHIVMDGSLAFERGKHDIGLKSLSIAFEVLGRLASTAASATDEALANEMMDEVEPMLRFCAYKLGMDTAAGVAPLAKDIAEQEIATAVPDWEELSQRLEADGKQGKKESVEITWQGETIPVRNAELVSAAVKVGDALAALKEDQTTARKAEVVQGKQKEGKKEILGTKRMGTYDKALLVLGEAESIASKLVEDNKIARSKGNTARFEASSRPLTLFHTYVQYHLLSIRIKRDLLVVSSASSKLAAREAKIRHVEQTYVARTETRNPAVADGKIRRLRAKAYPGLVKVFDTILLSLEAMRDMEVVEQDDELASTVEARIAFVRAQRCMYLSRGYALASSFSSSLSLNARAKLYARQSRSTVQSLSSACGHPDDQNEERDNDFVADQIPLDDASLDALDRELEADYNQISKEWSEATGGKVGQGADEDEDDVAAGVRDLSLDRGAMEKQKKKAKVPFYDVAFNYVIAFDLDAMAVKAGLVVAPDVAATTTTPAQMKNEEKVAGSVKEEEEPQPVKRGWGFGLFGMR</sequence>
<gene>
    <name evidence="10" type="ORF">Rt10032_c11g4476</name>
</gene>
<evidence type="ECO:0000256" key="4">
    <source>
        <dbReference type="ARBA" id="ARBA00022490"/>
    </source>
</evidence>
<evidence type="ECO:0000256" key="7">
    <source>
        <dbReference type="ARBA" id="ARBA00023242"/>
    </source>
</evidence>
<evidence type="ECO:0000256" key="6">
    <source>
        <dbReference type="ARBA" id="ARBA00023135"/>
    </source>
</evidence>
<dbReference type="EMBL" id="BJWK01000011">
    <property type="protein sequence ID" value="GEM10459.1"/>
    <property type="molecule type" value="Genomic_DNA"/>
</dbReference>
<reference evidence="10 11" key="1">
    <citation type="submission" date="2019-07" db="EMBL/GenBank/DDBJ databases">
        <title>Rhodotorula toruloides NBRC10032 genome sequencing.</title>
        <authorList>
            <person name="Shida Y."/>
            <person name="Takaku H."/>
            <person name="Ogasawara W."/>
            <person name="Mori K."/>
        </authorList>
    </citation>
    <scope>NUCLEOTIDE SEQUENCE [LARGE SCALE GENOMIC DNA]</scope>
    <source>
        <strain evidence="10 11">NBRC10032</strain>
    </source>
</reference>
<comment type="caution">
    <text evidence="10">The sequence shown here is derived from an EMBL/GenBank/DDBJ whole genome shotgun (WGS) entry which is preliminary data.</text>
</comment>
<name>A0A511KJC6_RHOTO</name>
<accession>A0A511KJC6</accession>
<keyword evidence="5" id="KW-0694">RNA-binding</keyword>
<keyword evidence="4" id="KW-0963">Cytoplasm</keyword>
<evidence type="ECO:0000256" key="3">
    <source>
        <dbReference type="ARBA" id="ARBA00009352"/>
    </source>
</evidence>
<proteinExistence type="inferred from homology"/>
<dbReference type="GO" id="GO:0005730">
    <property type="term" value="C:nucleolus"/>
    <property type="evidence" value="ECO:0007669"/>
    <property type="project" value="UniProtKB-SubCell"/>
</dbReference>
<dbReference type="GO" id="GO:0005047">
    <property type="term" value="F:signal recognition particle binding"/>
    <property type="evidence" value="ECO:0007669"/>
    <property type="project" value="InterPro"/>
</dbReference>